<accession>A0ABX5LPS0</accession>
<reference evidence="1 2" key="1">
    <citation type="submission" date="2015-03" db="EMBL/GenBank/DDBJ databases">
        <authorList>
            <person name="Krishnan R."/>
            <person name="Midha S."/>
            <person name="Patil P.B."/>
            <person name="Rameshkumar N."/>
        </authorList>
    </citation>
    <scope>NUCLEOTIDE SEQUENCE [LARGE SCALE GENOMIC DNA]</scope>
    <source>
        <strain evidence="1 2">L1E11</strain>
    </source>
</reference>
<gene>
    <name evidence="1" type="ORF">WH50_25615</name>
</gene>
<sequence length="92" mass="9590">MDWSDSCIALDVLFAGIDAAPIPTGFLLVTSPPVMGGVGRNGLLMPEYQHAAAAPGMAEAAGECRYSGDSAGKMADNLAVIYRLLLFPFGWA</sequence>
<evidence type="ECO:0000313" key="2">
    <source>
        <dbReference type="Proteomes" id="UP000248090"/>
    </source>
</evidence>
<dbReference type="Proteomes" id="UP000248090">
    <property type="component" value="Unassembled WGS sequence"/>
</dbReference>
<dbReference type="EMBL" id="LAPT01000204">
    <property type="protein sequence ID" value="PXF28572.1"/>
    <property type="molecule type" value="Genomic_DNA"/>
</dbReference>
<proteinExistence type="predicted"/>
<name>A0ABX5LPS0_9GAMM</name>
<dbReference type="RefSeq" id="WP_110190375.1">
    <property type="nucleotide sequence ID" value="NZ_CP177354.1"/>
</dbReference>
<evidence type="ECO:0000313" key="1">
    <source>
        <dbReference type="EMBL" id="PXF28572.1"/>
    </source>
</evidence>
<protein>
    <submittedName>
        <fullName evidence="1">Uncharacterized protein</fullName>
    </submittedName>
</protein>
<keyword evidence="2" id="KW-1185">Reference proteome</keyword>
<comment type="caution">
    <text evidence="1">The sequence shown here is derived from an EMBL/GenBank/DDBJ whole genome shotgun (WGS) entry which is preliminary data.</text>
</comment>
<organism evidence="1 2">
    <name type="scientific">Pokkaliibacter plantistimulans</name>
    <dbReference type="NCBI Taxonomy" id="1635171"/>
    <lineage>
        <taxon>Bacteria</taxon>
        <taxon>Pseudomonadati</taxon>
        <taxon>Pseudomonadota</taxon>
        <taxon>Gammaproteobacteria</taxon>
        <taxon>Oceanospirillales</taxon>
        <taxon>Balneatrichaceae</taxon>
        <taxon>Pokkaliibacter</taxon>
    </lineage>
</organism>